<organism evidence="1 2">
    <name type="scientific">Phialemonium atrogriseum</name>
    <dbReference type="NCBI Taxonomy" id="1093897"/>
    <lineage>
        <taxon>Eukaryota</taxon>
        <taxon>Fungi</taxon>
        <taxon>Dikarya</taxon>
        <taxon>Ascomycota</taxon>
        <taxon>Pezizomycotina</taxon>
        <taxon>Sordariomycetes</taxon>
        <taxon>Sordariomycetidae</taxon>
        <taxon>Cephalothecales</taxon>
        <taxon>Cephalothecaceae</taxon>
        <taxon>Phialemonium</taxon>
    </lineage>
</organism>
<comment type="caution">
    <text evidence="1">The sequence shown here is derived from an EMBL/GenBank/DDBJ whole genome shotgun (WGS) entry which is preliminary data.</text>
</comment>
<gene>
    <name evidence="1" type="ORF">QBC33DRAFT_595411</name>
</gene>
<dbReference type="AlphaFoldDB" id="A0AAJ0BU09"/>
<name>A0AAJ0BU09_9PEZI</name>
<dbReference type="GeneID" id="85315014"/>
<dbReference type="RefSeq" id="XP_060280419.1">
    <property type="nucleotide sequence ID" value="XM_060431827.1"/>
</dbReference>
<proteinExistence type="predicted"/>
<reference evidence="1" key="1">
    <citation type="submission" date="2023-06" db="EMBL/GenBank/DDBJ databases">
        <title>Genome-scale phylogeny and comparative genomics of the fungal order Sordariales.</title>
        <authorList>
            <consortium name="Lawrence Berkeley National Laboratory"/>
            <person name="Hensen N."/>
            <person name="Bonometti L."/>
            <person name="Westerberg I."/>
            <person name="Brannstrom I.O."/>
            <person name="Guillou S."/>
            <person name="Cros-Aarteil S."/>
            <person name="Calhoun S."/>
            <person name="Haridas S."/>
            <person name="Kuo A."/>
            <person name="Mondo S."/>
            <person name="Pangilinan J."/>
            <person name="Riley R."/>
            <person name="Labutti K."/>
            <person name="Andreopoulos B."/>
            <person name="Lipzen A."/>
            <person name="Chen C."/>
            <person name="Yanf M."/>
            <person name="Daum C."/>
            <person name="Ng V."/>
            <person name="Clum A."/>
            <person name="Steindorff A."/>
            <person name="Ohm R."/>
            <person name="Martin F."/>
            <person name="Silar P."/>
            <person name="Natvig D."/>
            <person name="Lalanne C."/>
            <person name="Gautier V."/>
            <person name="Ament-Velasquez S.L."/>
            <person name="Kruys A."/>
            <person name="Hutchinson M.I."/>
            <person name="Powell A.J."/>
            <person name="Barry K."/>
            <person name="Miller A.N."/>
            <person name="Grigoriev I.V."/>
            <person name="Debuchy R."/>
            <person name="Gladieux P."/>
            <person name="Thoren M.H."/>
            <person name="Johannesson H."/>
        </authorList>
    </citation>
    <scope>NUCLEOTIDE SEQUENCE</scope>
    <source>
        <strain evidence="1">8032-3</strain>
    </source>
</reference>
<keyword evidence="2" id="KW-1185">Reference proteome</keyword>
<dbReference type="Proteomes" id="UP001244011">
    <property type="component" value="Unassembled WGS sequence"/>
</dbReference>
<protein>
    <submittedName>
        <fullName evidence="1">Uncharacterized protein</fullName>
    </submittedName>
</protein>
<evidence type="ECO:0000313" key="2">
    <source>
        <dbReference type="Proteomes" id="UP001244011"/>
    </source>
</evidence>
<dbReference type="EMBL" id="MU839021">
    <property type="protein sequence ID" value="KAK1764206.1"/>
    <property type="molecule type" value="Genomic_DNA"/>
</dbReference>
<accession>A0AAJ0BU09</accession>
<evidence type="ECO:0000313" key="1">
    <source>
        <dbReference type="EMBL" id="KAK1764206.1"/>
    </source>
</evidence>
<sequence>MSNIVPDMADPEVFPYCIWHPDKATEETYRELARGYPAMRYHFGWACAVAGYTDLYRQLDFLPYVSLAEEARDNFKTSGAIFNYIVTRPVRYAVMDDCTGTVNLEHPWAGVSLNGDSQLRSVLVLRQALADVVTGYLRIDCSFDIMEDGFLGEEDVGRLPQPLASVEDLLIFMAAYEGNVDRDARLRRPPLMHIEYFCIIRGICHNTMFAKWWLDELESRQAALSPGSDCLGIKIAIVARLIMCNDLSLATTAEESDLSYIIWYPLRPRATTLAELARRRPCALRAVAHICVAADCQELYNRLQVTPHPVLYKEAKHRERILSHGSRATCRDEIDLKRRIEGGLELKQQHTLQWDKGPTSTRFGTLWTSFHP</sequence>